<reference evidence="8 9" key="1">
    <citation type="journal article" date="2009" name="Stand. Genomic Sci.">
        <title>Complete genome sequence of Stackebrandtia nassauensis type strain (LLR-40K-21).</title>
        <authorList>
            <person name="Munk C."/>
            <person name="Lapidus A."/>
            <person name="Copeland A."/>
            <person name="Jando M."/>
            <person name="Mayilraj S."/>
            <person name="Glavina Del Rio T."/>
            <person name="Nolan M."/>
            <person name="Chen F."/>
            <person name="Lucas S."/>
            <person name="Tice H."/>
            <person name="Cheng J.F."/>
            <person name="Han C."/>
            <person name="Detter J.C."/>
            <person name="Bruce D."/>
            <person name="Goodwin L."/>
            <person name="Chain P."/>
            <person name="Pitluck S."/>
            <person name="Goker M."/>
            <person name="Ovchinikova G."/>
            <person name="Pati A."/>
            <person name="Ivanova N."/>
            <person name="Mavromatis K."/>
            <person name="Chen A."/>
            <person name="Palaniappan K."/>
            <person name="Land M."/>
            <person name="Hauser L."/>
            <person name="Chang Y.J."/>
            <person name="Jeffries C.D."/>
            <person name="Bristow J."/>
            <person name="Eisen J.A."/>
            <person name="Markowitz V."/>
            <person name="Hugenholtz P."/>
            <person name="Kyrpides N.C."/>
            <person name="Klenk H.P."/>
        </authorList>
    </citation>
    <scope>NUCLEOTIDE SEQUENCE [LARGE SCALE GENOMIC DNA]</scope>
    <source>
        <strain evidence="9">DSM 44728 / CIP 108903 / NRRL B-16338 / NBRC 102104 / LLR-40K-21</strain>
    </source>
</reference>
<dbReference type="Proteomes" id="UP000000844">
    <property type="component" value="Chromosome"/>
</dbReference>
<dbReference type="GO" id="GO:0018104">
    <property type="term" value="P:peptidoglycan-protein cross-linking"/>
    <property type="evidence" value="ECO:0007669"/>
    <property type="project" value="TreeGrafter"/>
</dbReference>
<dbReference type="eggNOG" id="COG1376">
    <property type="taxonomic scope" value="Bacteria"/>
</dbReference>
<keyword evidence="9" id="KW-1185">Reference proteome</keyword>
<protein>
    <submittedName>
        <fullName evidence="8">ErfK/YbiS/YcfS/YnhG family protein</fullName>
    </submittedName>
</protein>
<keyword evidence="3 6" id="KW-0133">Cell shape</keyword>
<dbReference type="GO" id="GO:0005576">
    <property type="term" value="C:extracellular region"/>
    <property type="evidence" value="ECO:0007669"/>
    <property type="project" value="TreeGrafter"/>
</dbReference>
<accession>D3Q1E0</accession>
<dbReference type="Pfam" id="PF03734">
    <property type="entry name" value="YkuD"/>
    <property type="match status" value="1"/>
</dbReference>
<dbReference type="eggNOG" id="COG3409">
    <property type="taxonomic scope" value="Bacteria"/>
</dbReference>
<dbReference type="InterPro" id="IPR050979">
    <property type="entry name" value="LD-transpeptidase"/>
</dbReference>
<dbReference type="InterPro" id="IPR005490">
    <property type="entry name" value="LD_TPept_cat_dom"/>
</dbReference>
<dbReference type="GO" id="GO:0016740">
    <property type="term" value="F:transferase activity"/>
    <property type="evidence" value="ECO:0007669"/>
    <property type="project" value="UniProtKB-KW"/>
</dbReference>
<dbReference type="PANTHER" id="PTHR30582">
    <property type="entry name" value="L,D-TRANSPEPTIDASE"/>
    <property type="match status" value="1"/>
</dbReference>
<dbReference type="UniPathway" id="UPA00219"/>
<dbReference type="GO" id="GO:0071972">
    <property type="term" value="F:peptidoglycan L,D-transpeptidase activity"/>
    <property type="evidence" value="ECO:0007669"/>
    <property type="project" value="TreeGrafter"/>
</dbReference>
<dbReference type="EMBL" id="CP001778">
    <property type="protein sequence ID" value="ADD45720.1"/>
    <property type="molecule type" value="Genomic_DNA"/>
</dbReference>
<dbReference type="PROSITE" id="PS52029">
    <property type="entry name" value="LD_TPASE"/>
    <property type="match status" value="1"/>
</dbReference>
<feature type="active site" description="Nucleophile" evidence="6">
    <location>
        <position position="224"/>
    </location>
</feature>
<dbReference type="AlphaFoldDB" id="D3Q1E0"/>
<dbReference type="CDD" id="cd16913">
    <property type="entry name" value="YkuD_like"/>
    <property type="match status" value="1"/>
</dbReference>
<evidence type="ECO:0000259" key="7">
    <source>
        <dbReference type="PROSITE" id="PS52029"/>
    </source>
</evidence>
<keyword evidence="5 6" id="KW-0961">Cell wall biogenesis/degradation</keyword>
<dbReference type="GO" id="GO:0071555">
    <property type="term" value="P:cell wall organization"/>
    <property type="evidence" value="ECO:0007669"/>
    <property type="project" value="UniProtKB-UniRule"/>
</dbReference>
<dbReference type="STRING" id="446470.Snas_6096"/>
<proteinExistence type="predicted"/>
<keyword evidence="4 6" id="KW-0573">Peptidoglycan synthesis</keyword>
<gene>
    <name evidence="8" type="ordered locus">Snas_6096</name>
</gene>
<dbReference type="HOGENOM" id="CLU_056729_1_0_11"/>
<evidence type="ECO:0000256" key="5">
    <source>
        <dbReference type="ARBA" id="ARBA00023316"/>
    </source>
</evidence>
<feature type="active site" description="Proton donor/acceptor" evidence="6">
    <location>
        <position position="208"/>
    </location>
</feature>
<evidence type="ECO:0000256" key="1">
    <source>
        <dbReference type="ARBA" id="ARBA00004752"/>
    </source>
</evidence>
<evidence type="ECO:0000256" key="3">
    <source>
        <dbReference type="ARBA" id="ARBA00022960"/>
    </source>
</evidence>
<dbReference type="InterPro" id="IPR038063">
    <property type="entry name" value="Transpep_catalytic_dom"/>
</dbReference>
<dbReference type="KEGG" id="sna:Snas_6096"/>
<dbReference type="GO" id="GO:0008360">
    <property type="term" value="P:regulation of cell shape"/>
    <property type="evidence" value="ECO:0007669"/>
    <property type="project" value="UniProtKB-UniRule"/>
</dbReference>
<evidence type="ECO:0000313" key="8">
    <source>
        <dbReference type="EMBL" id="ADD45720.1"/>
    </source>
</evidence>
<evidence type="ECO:0000256" key="4">
    <source>
        <dbReference type="ARBA" id="ARBA00022984"/>
    </source>
</evidence>
<organism evidence="8 9">
    <name type="scientific">Stackebrandtia nassauensis (strain DSM 44728 / CIP 108903 / NRRL B-16338 / NBRC 102104 / LLR-40K-21)</name>
    <dbReference type="NCBI Taxonomy" id="446470"/>
    <lineage>
        <taxon>Bacteria</taxon>
        <taxon>Bacillati</taxon>
        <taxon>Actinomycetota</taxon>
        <taxon>Actinomycetes</taxon>
        <taxon>Glycomycetales</taxon>
        <taxon>Glycomycetaceae</taxon>
        <taxon>Stackebrandtia</taxon>
    </lineage>
</organism>
<sequence>MKGEAVRYLRASLTAAAVLVALAAAGGGTYAFLTGGSAEAAAPDPTPSTVTPTKDHDCGKVGEFQEEVEKSLESLAEYGSVFVDGEQSQEDCDAIEAFQKRFGIKPAKGRADELTRDVAKRIAEQSFDECPTAEHGTTVCVDLTNQTLWVVEDGERIFGPTVVRTGMAGHASTTGTHTINHRADREWSEPYEQWLPYWQHYYAGEGLHETTSYLHDPSLGSHGCTNLLRQDAKKLYEMLDYGDTVEVFGKRSGT</sequence>
<dbReference type="PANTHER" id="PTHR30582:SF33">
    <property type="entry name" value="EXPORTED PROTEIN"/>
    <property type="match status" value="1"/>
</dbReference>
<evidence type="ECO:0000313" key="9">
    <source>
        <dbReference type="Proteomes" id="UP000000844"/>
    </source>
</evidence>
<comment type="pathway">
    <text evidence="1 6">Cell wall biogenesis; peptidoglycan biosynthesis.</text>
</comment>
<dbReference type="OrthoDB" id="8887048at2"/>
<evidence type="ECO:0000256" key="6">
    <source>
        <dbReference type="PROSITE-ProRule" id="PRU01373"/>
    </source>
</evidence>
<dbReference type="Gene3D" id="2.40.440.10">
    <property type="entry name" value="L,D-transpeptidase catalytic domain-like"/>
    <property type="match status" value="1"/>
</dbReference>
<name>D3Q1E0_STANL</name>
<evidence type="ECO:0000256" key="2">
    <source>
        <dbReference type="ARBA" id="ARBA00022679"/>
    </source>
</evidence>
<keyword evidence="2" id="KW-0808">Transferase</keyword>
<feature type="domain" description="L,D-TPase catalytic" evidence="7">
    <location>
        <begin position="137"/>
        <end position="248"/>
    </location>
</feature>
<dbReference type="SUPFAM" id="SSF141523">
    <property type="entry name" value="L,D-transpeptidase catalytic domain-like"/>
    <property type="match status" value="1"/>
</dbReference>